<evidence type="ECO:0000313" key="2">
    <source>
        <dbReference type="EMBL" id="KAK7687942.1"/>
    </source>
</evidence>
<keyword evidence="3" id="KW-1185">Reference proteome</keyword>
<dbReference type="Pfam" id="PF07103">
    <property type="entry name" value="DUF1365"/>
    <property type="match status" value="1"/>
</dbReference>
<protein>
    <submittedName>
        <fullName evidence="2">Uncharacterized protein</fullName>
    </submittedName>
</protein>
<organism evidence="2 3">
    <name type="scientific">Cerrena zonata</name>
    <dbReference type="NCBI Taxonomy" id="2478898"/>
    <lineage>
        <taxon>Eukaryota</taxon>
        <taxon>Fungi</taxon>
        <taxon>Dikarya</taxon>
        <taxon>Basidiomycota</taxon>
        <taxon>Agaricomycotina</taxon>
        <taxon>Agaricomycetes</taxon>
        <taxon>Polyporales</taxon>
        <taxon>Cerrenaceae</taxon>
        <taxon>Cerrena</taxon>
    </lineage>
</organism>
<name>A0AAW0GDD6_9APHY</name>
<accession>A0AAW0GDD6</accession>
<evidence type="ECO:0000256" key="1">
    <source>
        <dbReference type="SAM" id="MobiDB-lite"/>
    </source>
</evidence>
<sequence>MAILHPSSRPRSTCLTCTPEVERFSIVPYTLTSMDFLLPGTFVAAGAAILVYRRMCAVPDKSPVPQAYILTNKVAHARLLPSESAHRFTYQTLSLLVSLNALEKRELDLGYGLLFKYGSVFMTVSGLRSSAYLGRDSKATIKEKLGAVLSARGFDPSKMSDAWMQTMPSYFGFEGINPLTVYYCYTTSNELWLIVLEIHNTFGEQHIHVLEPGTREDKICASGFDHQWTFRRQFHVSPFNDRSGFYRVSVTLPSHLTSPPTHPVSPPCPAIRVHLHTENPHSPNRIGPLKLIASLNPIHSTVFTATNWARAFMQHPFSLFLSLPRILYQAWILHYRKWLAVYARPDPRPTSISTSNDNADNNTNEKQMESNGQGVGWLPETMIERFARRRVERLLQSHANRTGMTITLVSEDPQFPKMEFAPVTRGRQRNKLETRLDIRYQSSRFFTSWLISPSIEHLLLLKDDIEGQFQVSSRVLFESIGNTVAQDNPRTTKSFAQRLRTINIPSGLRLPIPVNGIVDIQPMLDVPSIVALLLSLALEHMEKWIFSSLGARFVPGQEPWMRWERALARHTLQQSPLDQVPSEQNRVLPINIVESSRDAQCDKQYALGSLRSI</sequence>
<dbReference type="Proteomes" id="UP001385951">
    <property type="component" value="Unassembled WGS sequence"/>
</dbReference>
<dbReference type="PANTHER" id="PTHR33973">
    <property type="entry name" value="OS07G0153300 PROTEIN"/>
    <property type="match status" value="1"/>
</dbReference>
<comment type="caution">
    <text evidence="2">The sequence shown here is derived from an EMBL/GenBank/DDBJ whole genome shotgun (WGS) entry which is preliminary data.</text>
</comment>
<dbReference type="EMBL" id="JASBNA010000012">
    <property type="protein sequence ID" value="KAK7687942.1"/>
    <property type="molecule type" value="Genomic_DNA"/>
</dbReference>
<feature type="region of interest" description="Disordered" evidence="1">
    <location>
        <begin position="349"/>
        <end position="374"/>
    </location>
</feature>
<dbReference type="InterPro" id="IPR010775">
    <property type="entry name" value="DUF1365"/>
</dbReference>
<gene>
    <name evidence="2" type="ORF">QCA50_009161</name>
</gene>
<proteinExistence type="predicted"/>
<feature type="compositionally biased region" description="Low complexity" evidence="1">
    <location>
        <begin position="350"/>
        <end position="364"/>
    </location>
</feature>
<dbReference type="PANTHER" id="PTHR33973:SF4">
    <property type="entry name" value="OS07G0153300 PROTEIN"/>
    <property type="match status" value="1"/>
</dbReference>
<reference evidence="2 3" key="1">
    <citation type="submission" date="2022-09" db="EMBL/GenBank/DDBJ databases">
        <authorList>
            <person name="Palmer J.M."/>
        </authorList>
    </citation>
    <scope>NUCLEOTIDE SEQUENCE [LARGE SCALE GENOMIC DNA]</scope>
    <source>
        <strain evidence="2 3">DSM 7382</strain>
    </source>
</reference>
<evidence type="ECO:0000313" key="3">
    <source>
        <dbReference type="Proteomes" id="UP001385951"/>
    </source>
</evidence>
<dbReference type="AlphaFoldDB" id="A0AAW0GDD6"/>